<accession>A0ABV7HT14</accession>
<dbReference type="PANTHER" id="PTHR35369">
    <property type="entry name" value="BLR3025 PROTEIN-RELATED"/>
    <property type="match status" value="1"/>
</dbReference>
<dbReference type="RefSeq" id="WP_382418449.1">
    <property type="nucleotide sequence ID" value="NZ_AP031500.1"/>
</dbReference>
<dbReference type="SUPFAM" id="SSF56672">
    <property type="entry name" value="DNA/RNA polymerases"/>
    <property type="match status" value="1"/>
</dbReference>
<organism evidence="3 4">
    <name type="scientific">Gilvimarinus japonicus</name>
    <dbReference type="NCBI Taxonomy" id="1796469"/>
    <lineage>
        <taxon>Bacteria</taxon>
        <taxon>Pseudomonadati</taxon>
        <taxon>Pseudomonadota</taxon>
        <taxon>Gammaproteobacteria</taxon>
        <taxon>Cellvibrionales</taxon>
        <taxon>Cellvibrionaceae</taxon>
        <taxon>Gilvimarinus</taxon>
    </lineage>
</organism>
<evidence type="ECO:0000313" key="3">
    <source>
        <dbReference type="EMBL" id="MFC3156949.1"/>
    </source>
</evidence>
<evidence type="ECO:0000256" key="1">
    <source>
        <dbReference type="ARBA" id="ARBA00022763"/>
    </source>
</evidence>
<dbReference type="InterPro" id="IPR043502">
    <property type="entry name" value="DNA/RNA_pol_sf"/>
</dbReference>
<proteinExistence type="predicted"/>
<evidence type="ECO:0000256" key="2">
    <source>
        <dbReference type="SAM" id="MobiDB-lite"/>
    </source>
</evidence>
<dbReference type="Proteomes" id="UP001595548">
    <property type="component" value="Unassembled WGS sequence"/>
</dbReference>
<dbReference type="PANTHER" id="PTHR35369:SF2">
    <property type="entry name" value="BLR3025 PROTEIN"/>
    <property type="match status" value="1"/>
</dbReference>
<evidence type="ECO:0000313" key="4">
    <source>
        <dbReference type="Proteomes" id="UP001595548"/>
    </source>
</evidence>
<keyword evidence="1" id="KW-0227">DNA damage</keyword>
<name>A0ABV7HT14_9GAMM</name>
<feature type="compositionally biased region" description="Polar residues" evidence="2">
    <location>
        <begin position="384"/>
        <end position="395"/>
    </location>
</feature>
<reference evidence="4" key="1">
    <citation type="journal article" date="2019" name="Int. J. Syst. Evol. Microbiol.">
        <title>The Global Catalogue of Microorganisms (GCM) 10K type strain sequencing project: providing services to taxonomists for standard genome sequencing and annotation.</title>
        <authorList>
            <consortium name="The Broad Institute Genomics Platform"/>
            <consortium name="The Broad Institute Genome Sequencing Center for Infectious Disease"/>
            <person name="Wu L."/>
            <person name="Ma J."/>
        </authorList>
    </citation>
    <scope>NUCLEOTIDE SEQUENCE [LARGE SCALE GENOMIC DNA]</scope>
    <source>
        <strain evidence="4">KCTC 52141</strain>
    </source>
</reference>
<feature type="region of interest" description="Disordered" evidence="2">
    <location>
        <begin position="363"/>
        <end position="395"/>
    </location>
</feature>
<dbReference type="InterPro" id="IPR050356">
    <property type="entry name" value="SulA_CellDiv_inhibitor"/>
</dbReference>
<dbReference type="EMBL" id="JBHRTL010000031">
    <property type="protein sequence ID" value="MFC3156949.1"/>
    <property type="molecule type" value="Genomic_DNA"/>
</dbReference>
<gene>
    <name evidence="3" type="ORF">ACFOEB_17200</name>
</gene>
<dbReference type="CDD" id="cd03468">
    <property type="entry name" value="PolY_like"/>
    <property type="match status" value="1"/>
</dbReference>
<keyword evidence="4" id="KW-1185">Reference proteome</keyword>
<sequence length="465" mass="52397">MLWLYLHFPALQLDSLPATGQPRAIACNRRHVLVQINRAAQAEGLQLDMGLGLASSLCRNLEVHPYQDDFAPRRLQELAQRLYLVSADIMLFNPDGLLLKASPMLRYYHGLKHYWASLQHELLGEQVQACGATDTQPLAARALARAGIECIGGDRQPPRWHALALAHSDLPGKAINQLQRIGVSNLGELVRLPLTELADRLDKTSIDYVQKLTGRKVYPTRFFTPAARFTRYRELECEADTTAPLMAPLARCLNALEDFLQTRDHVTAALTLQLLRRDRPAIHLKINAAQGERRAHTWQQLIELKLASLTLDAPVYAFRISAAQSYPRAKLVEDLFNAQTGQLERAELLSLLEAKLGPDALLQPSLNNDHRPEQRASCAGNRLTGHSGTPMQQRPSLLLDTPKATAEPLSIIHGPERITTGWWDQAPVMRDYYIARNRAGCWLWVYRPLQRSGSDRNWYIHGYFS</sequence>
<protein>
    <submittedName>
        <fullName evidence="3">Y-family DNA polymerase</fullName>
    </submittedName>
</protein>
<comment type="caution">
    <text evidence="3">The sequence shown here is derived from an EMBL/GenBank/DDBJ whole genome shotgun (WGS) entry which is preliminary data.</text>
</comment>